<gene>
    <name evidence="1" type="ORF">OBE_07604</name>
</gene>
<feature type="non-terminal residue" evidence="1">
    <location>
        <position position="1"/>
    </location>
</feature>
<proteinExistence type="predicted"/>
<organism evidence="1">
    <name type="scientific">human gut metagenome</name>
    <dbReference type="NCBI Taxonomy" id="408170"/>
    <lineage>
        <taxon>unclassified sequences</taxon>
        <taxon>metagenomes</taxon>
        <taxon>organismal metagenomes</taxon>
    </lineage>
</organism>
<sequence length="84" mass="9579">YVVTNSFHGTAFSVIFNKNLFVEFKNKSGRNIRSEGLLKSLGIDREIVDGNCRETEINWYDVNEKIKNQTIISLDYLKSFVSGG</sequence>
<protein>
    <submittedName>
        <fullName evidence="1">WfaX</fullName>
    </submittedName>
</protein>
<name>K1T6J8_9ZZZZ</name>
<comment type="caution">
    <text evidence="1">The sequence shown here is derived from an EMBL/GenBank/DDBJ whole genome shotgun (WGS) entry which is preliminary data.</text>
</comment>
<accession>K1T6J8</accession>
<dbReference type="AlphaFoldDB" id="K1T6J8"/>
<evidence type="ECO:0000313" key="1">
    <source>
        <dbReference type="EMBL" id="EKC63164.1"/>
    </source>
</evidence>
<dbReference type="EMBL" id="AJWZ01005227">
    <property type="protein sequence ID" value="EKC63164.1"/>
    <property type="molecule type" value="Genomic_DNA"/>
</dbReference>
<reference evidence="1" key="1">
    <citation type="journal article" date="2013" name="Environ. Microbiol.">
        <title>Microbiota from the distal guts of lean and obese adolescents exhibit partial functional redundancy besides clear differences in community structure.</title>
        <authorList>
            <person name="Ferrer M."/>
            <person name="Ruiz A."/>
            <person name="Lanza F."/>
            <person name="Haange S.B."/>
            <person name="Oberbach A."/>
            <person name="Till H."/>
            <person name="Bargiela R."/>
            <person name="Campoy C."/>
            <person name="Segura M.T."/>
            <person name="Richter M."/>
            <person name="von Bergen M."/>
            <person name="Seifert J."/>
            <person name="Suarez A."/>
        </authorList>
    </citation>
    <scope>NUCLEOTIDE SEQUENCE</scope>
</reference>